<evidence type="ECO:0000256" key="2">
    <source>
        <dbReference type="ARBA" id="ARBA00023157"/>
    </source>
</evidence>
<evidence type="ECO:0000259" key="4">
    <source>
        <dbReference type="PROSITE" id="PS50927"/>
    </source>
</evidence>
<evidence type="ECO:0000256" key="3">
    <source>
        <dbReference type="SAM" id="SignalP"/>
    </source>
</evidence>
<evidence type="ECO:0000256" key="1">
    <source>
        <dbReference type="ARBA" id="ARBA00022729"/>
    </source>
</evidence>
<dbReference type="EMBL" id="CP136894">
    <property type="protein sequence ID" value="WOL07654.1"/>
    <property type="molecule type" value="Genomic_DNA"/>
</dbReference>
<dbReference type="SMART" id="SM00108">
    <property type="entry name" value="B_lectin"/>
    <property type="match status" value="1"/>
</dbReference>
<accession>A0AAQ3KFZ8</accession>
<dbReference type="CDD" id="cd00028">
    <property type="entry name" value="B_lectin"/>
    <property type="match status" value="1"/>
</dbReference>
<dbReference type="PROSITE" id="PS50927">
    <property type="entry name" value="BULB_LECTIN"/>
    <property type="match status" value="1"/>
</dbReference>
<dbReference type="Gene3D" id="2.90.10.10">
    <property type="entry name" value="Bulb-type lectin domain"/>
    <property type="match status" value="1"/>
</dbReference>
<organism evidence="5 6">
    <name type="scientific">Canna indica</name>
    <name type="common">Indian-shot</name>
    <dbReference type="NCBI Taxonomy" id="4628"/>
    <lineage>
        <taxon>Eukaryota</taxon>
        <taxon>Viridiplantae</taxon>
        <taxon>Streptophyta</taxon>
        <taxon>Embryophyta</taxon>
        <taxon>Tracheophyta</taxon>
        <taxon>Spermatophyta</taxon>
        <taxon>Magnoliopsida</taxon>
        <taxon>Liliopsida</taxon>
        <taxon>Zingiberales</taxon>
        <taxon>Cannaceae</taxon>
        <taxon>Canna</taxon>
    </lineage>
</organism>
<dbReference type="InterPro" id="IPR001480">
    <property type="entry name" value="Bulb-type_lectin_dom"/>
</dbReference>
<keyword evidence="1 3" id="KW-0732">Signal</keyword>
<evidence type="ECO:0000313" key="5">
    <source>
        <dbReference type="EMBL" id="WOL07654.1"/>
    </source>
</evidence>
<dbReference type="AlphaFoldDB" id="A0AAQ3KFZ8"/>
<name>A0AAQ3KFZ8_9LILI</name>
<evidence type="ECO:0000313" key="6">
    <source>
        <dbReference type="Proteomes" id="UP001327560"/>
    </source>
</evidence>
<dbReference type="PANTHER" id="PTHR32444:SF183">
    <property type="entry name" value="APPLE DOMAIN-CONTAINING PROTEIN"/>
    <property type="match status" value="1"/>
</dbReference>
<proteinExistence type="predicted"/>
<dbReference type="FunFam" id="2.90.10.10:FF:000005">
    <property type="entry name" value="G-type lectin S-receptor-like serine/threonine-protein kinase"/>
    <property type="match status" value="1"/>
</dbReference>
<dbReference type="GO" id="GO:0048544">
    <property type="term" value="P:recognition of pollen"/>
    <property type="evidence" value="ECO:0007669"/>
    <property type="project" value="InterPro"/>
</dbReference>
<dbReference type="PANTHER" id="PTHR32444">
    <property type="entry name" value="BULB-TYPE LECTIN DOMAIN-CONTAINING PROTEIN"/>
    <property type="match status" value="1"/>
</dbReference>
<protein>
    <recommendedName>
        <fullName evidence="4">Bulb-type lectin domain-containing protein</fullName>
    </recommendedName>
</protein>
<feature type="chain" id="PRO_5042853258" description="Bulb-type lectin domain-containing protein" evidence="3">
    <location>
        <begin position="26"/>
        <end position="319"/>
    </location>
</feature>
<dbReference type="SUPFAM" id="SSF51110">
    <property type="entry name" value="alpha-D-mannose-specific plant lectins"/>
    <property type="match status" value="1"/>
</dbReference>
<dbReference type="Pfam" id="PF01453">
    <property type="entry name" value="B_lectin"/>
    <property type="match status" value="1"/>
</dbReference>
<feature type="signal peptide" evidence="3">
    <location>
        <begin position="1"/>
        <end position="25"/>
    </location>
</feature>
<dbReference type="GO" id="GO:0051707">
    <property type="term" value="P:response to other organism"/>
    <property type="evidence" value="ECO:0007669"/>
    <property type="project" value="UniProtKB-ARBA"/>
</dbReference>
<dbReference type="Pfam" id="PF00954">
    <property type="entry name" value="S_locus_glycop"/>
    <property type="match status" value="1"/>
</dbReference>
<keyword evidence="2" id="KW-1015">Disulfide bond</keyword>
<reference evidence="5 6" key="1">
    <citation type="submission" date="2023-10" db="EMBL/GenBank/DDBJ databases">
        <title>Chromosome-scale genome assembly provides insights into flower coloration mechanisms of Canna indica.</title>
        <authorList>
            <person name="Li C."/>
        </authorList>
    </citation>
    <scope>NUCLEOTIDE SEQUENCE [LARGE SCALE GENOMIC DNA]</scope>
    <source>
        <tissue evidence="5">Flower</tissue>
    </source>
</reference>
<feature type="domain" description="Bulb-type lectin" evidence="4">
    <location>
        <begin position="25"/>
        <end position="146"/>
    </location>
</feature>
<dbReference type="InterPro" id="IPR036426">
    <property type="entry name" value="Bulb-type_lectin_dom_sf"/>
</dbReference>
<dbReference type="Proteomes" id="UP001327560">
    <property type="component" value="Chromosome 5"/>
</dbReference>
<gene>
    <name evidence="5" type="ORF">Cni_G16401</name>
</gene>
<keyword evidence="6" id="KW-1185">Reference proteome</keyword>
<sequence length="319" mass="35588">MKRIDKVSSLLFLLVAALFSPSIGGDSLIPSQPLADDGTTLISTGSIFELGFFSPAGSSNRYIGIWYHNIPIQTVVWVANRNRPINSRSGILTITANGTLVITDDNSTVFWSSSSLALANPVARLLDDGNFIVKEVDSDSFARESFNFPTDTVLPGMKVGWNQTRRSQAYVTSWKNTSDPSSGDYVMGLDLQGDPQLFIWSSMRQLWRGGPWNGVRYSGNPDMDSGLSHYEVVVEPDVLFWYYSRDPSIISRIAIEDSGVMNHYEWIEGRKSWRLFAFHPQEPQQCDSLSPCGPYGICYPNREKMCTCIQGFHPKNGSN</sequence>
<dbReference type="InterPro" id="IPR000858">
    <property type="entry name" value="S_locus_glycoprot_dom"/>
</dbReference>